<evidence type="ECO:0000256" key="2">
    <source>
        <dbReference type="SAM" id="Phobius"/>
    </source>
</evidence>
<feature type="region of interest" description="Disordered" evidence="1">
    <location>
        <begin position="161"/>
        <end position="200"/>
    </location>
</feature>
<feature type="compositionally biased region" description="Basic and acidic residues" evidence="1">
    <location>
        <begin position="184"/>
        <end position="200"/>
    </location>
</feature>
<proteinExistence type="predicted"/>
<dbReference type="RefSeq" id="WP_094093230.1">
    <property type="nucleotide sequence ID" value="NZ_BMHF01000001.1"/>
</dbReference>
<dbReference type="EMBL" id="BMHF01000001">
    <property type="protein sequence ID" value="GGA23940.1"/>
    <property type="molecule type" value="Genomic_DNA"/>
</dbReference>
<evidence type="ECO:0000256" key="1">
    <source>
        <dbReference type="SAM" id="MobiDB-lite"/>
    </source>
</evidence>
<feature type="compositionally biased region" description="Polar residues" evidence="1">
    <location>
        <begin position="170"/>
        <end position="183"/>
    </location>
</feature>
<sequence length="200" mass="22135">MHAAVSWSEFWSTFRLSILISLLGALIGHYSKNGVIQFPLFVIPYERSSWFSQCLDYPLKWGNLLRKIVVYLIFGPIDLLLFVIGFRGDQYGSKRVYLELGWMGDILIGIGTGVLAKTAVEMAGTHNLYAEVSAAFIAGFAGLSYIRDRQRKDLGMDQKLDPSSVVEPVQSLSSSNVPGQSASDRVDLESAEKEQKPPGI</sequence>
<name>A0ABQ1FNE3_9BACL</name>
<reference evidence="4" key="1">
    <citation type="journal article" date="2019" name="Int. J. Syst. Evol. Microbiol.">
        <title>The Global Catalogue of Microorganisms (GCM) 10K type strain sequencing project: providing services to taxonomists for standard genome sequencing and annotation.</title>
        <authorList>
            <consortium name="The Broad Institute Genomics Platform"/>
            <consortium name="The Broad Institute Genome Sequencing Center for Infectious Disease"/>
            <person name="Wu L."/>
            <person name="Ma J."/>
        </authorList>
    </citation>
    <scope>NUCLEOTIDE SEQUENCE [LARGE SCALE GENOMIC DNA]</scope>
    <source>
        <strain evidence="4">CGMCC 1.15044</strain>
    </source>
</reference>
<feature type="transmembrane region" description="Helical" evidence="2">
    <location>
        <begin position="12"/>
        <end position="31"/>
    </location>
</feature>
<protein>
    <submittedName>
        <fullName evidence="3">Uncharacterized protein</fullName>
    </submittedName>
</protein>
<evidence type="ECO:0000313" key="3">
    <source>
        <dbReference type="EMBL" id="GGA23940.1"/>
    </source>
</evidence>
<accession>A0ABQ1FNE3</accession>
<feature type="transmembrane region" description="Helical" evidence="2">
    <location>
        <begin position="68"/>
        <end position="84"/>
    </location>
</feature>
<keyword evidence="2" id="KW-0812">Transmembrane</keyword>
<keyword evidence="2" id="KW-1133">Transmembrane helix</keyword>
<keyword evidence="2" id="KW-0472">Membrane</keyword>
<gene>
    <name evidence="3" type="ORF">GCM10010917_05900</name>
</gene>
<dbReference type="Proteomes" id="UP000609323">
    <property type="component" value="Unassembled WGS sequence"/>
</dbReference>
<feature type="transmembrane region" description="Helical" evidence="2">
    <location>
        <begin position="128"/>
        <end position="146"/>
    </location>
</feature>
<keyword evidence="4" id="KW-1185">Reference proteome</keyword>
<evidence type="ECO:0000313" key="4">
    <source>
        <dbReference type="Proteomes" id="UP000609323"/>
    </source>
</evidence>
<organism evidence="3 4">
    <name type="scientific">Paenibacillus physcomitrellae</name>
    <dbReference type="NCBI Taxonomy" id="1619311"/>
    <lineage>
        <taxon>Bacteria</taxon>
        <taxon>Bacillati</taxon>
        <taxon>Bacillota</taxon>
        <taxon>Bacilli</taxon>
        <taxon>Bacillales</taxon>
        <taxon>Paenibacillaceae</taxon>
        <taxon>Paenibacillus</taxon>
    </lineage>
</organism>
<comment type="caution">
    <text evidence="3">The sequence shown here is derived from an EMBL/GenBank/DDBJ whole genome shotgun (WGS) entry which is preliminary data.</text>
</comment>
<feature type="transmembrane region" description="Helical" evidence="2">
    <location>
        <begin position="96"/>
        <end position="116"/>
    </location>
</feature>